<dbReference type="GO" id="GO:0008270">
    <property type="term" value="F:zinc ion binding"/>
    <property type="evidence" value="ECO:0007669"/>
    <property type="project" value="UniProtKB-KW"/>
</dbReference>
<dbReference type="SUPFAM" id="SSF57850">
    <property type="entry name" value="RING/U-box"/>
    <property type="match status" value="1"/>
</dbReference>
<protein>
    <recommendedName>
        <fullName evidence="4">Zinc finger RING-type eukaryotic domain-containing protein</fullName>
    </recommendedName>
</protein>
<gene>
    <name evidence="5" type="ORF">RIF29_36086</name>
</gene>
<evidence type="ECO:0000256" key="2">
    <source>
        <dbReference type="ARBA" id="ARBA00022771"/>
    </source>
</evidence>
<evidence type="ECO:0000313" key="5">
    <source>
        <dbReference type="EMBL" id="KAK7252259.1"/>
    </source>
</evidence>
<evidence type="ECO:0000256" key="3">
    <source>
        <dbReference type="ARBA" id="ARBA00022833"/>
    </source>
</evidence>
<keyword evidence="3" id="KW-0862">Zinc</keyword>
<evidence type="ECO:0000313" key="6">
    <source>
        <dbReference type="Proteomes" id="UP001372338"/>
    </source>
</evidence>
<dbReference type="InterPro" id="IPR013083">
    <property type="entry name" value="Znf_RING/FYVE/PHD"/>
</dbReference>
<dbReference type="InterPro" id="IPR027370">
    <property type="entry name" value="Znf-RING_euk"/>
</dbReference>
<dbReference type="EMBL" id="JAYWIO010000007">
    <property type="protein sequence ID" value="KAK7252259.1"/>
    <property type="molecule type" value="Genomic_DNA"/>
</dbReference>
<organism evidence="5 6">
    <name type="scientific">Crotalaria pallida</name>
    <name type="common">Smooth rattlebox</name>
    <name type="synonym">Crotalaria striata</name>
    <dbReference type="NCBI Taxonomy" id="3830"/>
    <lineage>
        <taxon>Eukaryota</taxon>
        <taxon>Viridiplantae</taxon>
        <taxon>Streptophyta</taxon>
        <taxon>Embryophyta</taxon>
        <taxon>Tracheophyta</taxon>
        <taxon>Spermatophyta</taxon>
        <taxon>Magnoliopsida</taxon>
        <taxon>eudicotyledons</taxon>
        <taxon>Gunneridae</taxon>
        <taxon>Pentapetalae</taxon>
        <taxon>rosids</taxon>
        <taxon>fabids</taxon>
        <taxon>Fabales</taxon>
        <taxon>Fabaceae</taxon>
        <taxon>Papilionoideae</taxon>
        <taxon>50 kb inversion clade</taxon>
        <taxon>genistoids sensu lato</taxon>
        <taxon>core genistoids</taxon>
        <taxon>Crotalarieae</taxon>
        <taxon>Crotalaria</taxon>
    </lineage>
</organism>
<dbReference type="Pfam" id="PF13445">
    <property type="entry name" value="zf-RING_UBOX"/>
    <property type="match status" value="1"/>
</dbReference>
<keyword evidence="1" id="KW-0479">Metal-binding</keyword>
<evidence type="ECO:0000259" key="4">
    <source>
        <dbReference type="Pfam" id="PF13445"/>
    </source>
</evidence>
<reference evidence="5 6" key="1">
    <citation type="submission" date="2024-01" db="EMBL/GenBank/DDBJ databases">
        <title>The genomes of 5 underutilized Papilionoideae crops provide insights into root nodulation and disease resistanc.</title>
        <authorList>
            <person name="Yuan L."/>
        </authorList>
    </citation>
    <scope>NUCLEOTIDE SEQUENCE [LARGE SCALE GENOMIC DNA]</scope>
    <source>
        <strain evidence="5">ZHUSHIDOU_FW_LH</strain>
        <tissue evidence="5">Leaf</tissue>
    </source>
</reference>
<proteinExistence type="predicted"/>
<evidence type="ECO:0000256" key="1">
    <source>
        <dbReference type="ARBA" id="ARBA00022723"/>
    </source>
</evidence>
<sequence>MESKSLLRQSNRRHRRRHPSNLKTRDFFFKIKITALAEIHSANDDNHDTMSSDDDNHDINTMVVPLFETSMTLSSKQVFEGDAQDFLHRFLPTTYVSVLSLFSTTLSLQRMSRQIIREFQQIMLNHRHDDHEETREVEIVIRVENVSSEFMEELMVMSDADVNVNMVPASKITIESLKAYKLPRYCQICIEKFHYHGDHDERSDDDDDVIITPMPCGHVFHHGCICVNVEGGAGAGSNQHQHGKLRINKPIELRINKSIEL</sequence>
<dbReference type="Gene3D" id="3.30.40.10">
    <property type="entry name" value="Zinc/RING finger domain, C3HC4 (zinc finger)"/>
    <property type="match status" value="1"/>
</dbReference>
<comment type="caution">
    <text evidence="5">The sequence shown here is derived from an EMBL/GenBank/DDBJ whole genome shotgun (WGS) entry which is preliminary data.</text>
</comment>
<dbReference type="AlphaFoldDB" id="A0AAN9EAP2"/>
<feature type="domain" description="Zinc finger RING-type eukaryotic" evidence="4">
    <location>
        <begin position="186"/>
        <end position="230"/>
    </location>
</feature>
<dbReference type="Proteomes" id="UP001372338">
    <property type="component" value="Unassembled WGS sequence"/>
</dbReference>
<keyword evidence="6" id="KW-1185">Reference proteome</keyword>
<name>A0AAN9EAP2_CROPI</name>
<accession>A0AAN9EAP2</accession>
<keyword evidence="2" id="KW-0863">Zinc-finger</keyword>